<dbReference type="EMBL" id="HBEF01017327">
    <property type="protein sequence ID" value="CAD8338633.1"/>
    <property type="molecule type" value="Transcribed_RNA"/>
</dbReference>
<feature type="compositionally biased region" description="Acidic residues" evidence="1">
    <location>
        <begin position="39"/>
        <end position="48"/>
    </location>
</feature>
<feature type="transmembrane region" description="Helical" evidence="2">
    <location>
        <begin position="257"/>
        <end position="278"/>
    </location>
</feature>
<feature type="transmembrane region" description="Helical" evidence="2">
    <location>
        <begin position="546"/>
        <end position="566"/>
    </location>
</feature>
<feature type="transmembrane region" description="Helical" evidence="2">
    <location>
        <begin position="439"/>
        <end position="465"/>
    </location>
</feature>
<gene>
    <name evidence="3" type="ORF">CAUS1442_LOCUS10766</name>
</gene>
<feature type="transmembrane region" description="Helical" evidence="2">
    <location>
        <begin position="375"/>
        <end position="393"/>
    </location>
</feature>
<proteinExistence type="predicted"/>
<dbReference type="InterPro" id="IPR010640">
    <property type="entry name" value="Low_temperature_requirement_A"/>
</dbReference>
<feature type="transmembrane region" description="Helical" evidence="2">
    <location>
        <begin position="399"/>
        <end position="418"/>
    </location>
</feature>
<organism evidence="3">
    <name type="scientific">Craspedostauros australis</name>
    <dbReference type="NCBI Taxonomy" id="1486917"/>
    <lineage>
        <taxon>Eukaryota</taxon>
        <taxon>Sar</taxon>
        <taxon>Stramenopiles</taxon>
        <taxon>Ochrophyta</taxon>
        <taxon>Bacillariophyta</taxon>
        <taxon>Bacillariophyceae</taxon>
        <taxon>Bacillariophycidae</taxon>
        <taxon>Naviculales</taxon>
        <taxon>Naviculaceae</taxon>
        <taxon>Craspedostauros</taxon>
    </lineage>
</organism>
<reference evidence="3" key="1">
    <citation type="submission" date="2021-01" db="EMBL/GenBank/DDBJ databases">
        <authorList>
            <person name="Corre E."/>
            <person name="Pelletier E."/>
            <person name="Niang G."/>
            <person name="Scheremetjew M."/>
            <person name="Finn R."/>
            <person name="Kale V."/>
            <person name="Holt S."/>
            <person name="Cochrane G."/>
            <person name="Meng A."/>
            <person name="Brown T."/>
            <person name="Cohen L."/>
        </authorList>
    </citation>
    <scope>NUCLEOTIDE SEQUENCE</scope>
    <source>
        <strain evidence="3">CCMP3328</strain>
    </source>
</reference>
<feature type="compositionally biased region" description="Basic and acidic residues" evidence="1">
    <location>
        <begin position="604"/>
        <end position="628"/>
    </location>
</feature>
<sequence length="679" mass="74572">MTVEAETGAAAMMGGGATGAIASSASDPQHLAEVHDNDNDNDSDEFVTDQEPSKIESENSTDEGSDLIAAGLANMPRMQRRGAVTSNFAPFDESYHPAALHLYSPPRQRQRWDDKQILPRINWGDLFFDLFYVAAAYNTSNILAEDPSGEGLLYAAATFFSVMFVWQARVYFDGAFVTGDDLWHRLQAVIGLCAIAGAVVHIRPVSIMSKPEENYEMFAFCVAILAGRVIGTIRQIELYFFGIGDAAIKVVAVRTCIYNSISIVFLAAAAIVSGMAFYGDNDDSGDDGAYSGTSKADDSGSGSHRFLAGESEKAYGDNDDGSTNRIPIWLVFWAFIVHFGVFSFQILFCFPTNGQHKKLMVPTNVDFTIHRHGEWTMLMLGESILSILIVDVPHESGEYFATFFCALITVALIHNLHFRSQPHGADGHAMRRNKDAGIAFTWIQFVYSLALVALGAAFTIFLLFFSTDTGRRLELEPPTSQRFLAGGSESKYDQYELRERGAHLFSISLAIIFFSLDVTSLLHIGLEDSRKRCVCRESKKKNTKGYLLLLTRAVVIVVAATLSFWLEEVEQLTEAGMVLCLLQITLRVLGNKYFPEPAARGHGHGHDHEGDPYEKNDAQQQPSEEKAESINSPWQHAAKLVALVYDSDEDNSSSSNADDVDDADAKNLGSMGGSAELQA</sequence>
<name>A0A7R9WYE0_9STRA</name>
<feature type="transmembrane region" description="Helical" evidence="2">
    <location>
        <begin position="326"/>
        <end position="350"/>
    </location>
</feature>
<feature type="transmembrane region" description="Helical" evidence="2">
    <location>
        <begin position="504"/>
        <end position="526"/>
    </location>
</feature>
<feature type="transmembrane region" description="Helical" evidence="2">
    <location>
        <begin position="152"/>
        <end position="172"/>
    </location>
</feature>
<protein>
    <submittedName>
        <fullName evidence="3">Uncharacterized protein</fullName>
    </submittedName>
</protein>
<evidence type="ECO:0000313" key="3">
    <source>
        <dbReference type="EMBL" id="CAD8338633.1"/>
    </source>
</evidence>
<evidence type="ECO:0000256" key="1">
    <source>
        <dbReference type="SAM" id="MobiDB-lite"/>
    </source>
</evidence>
<keyword evidence="2" id="KW-1133">Transmembrane helix</keyword>
<feature type="region of interest" description="Disordered" evidence="1">
    <location>
        <begin position="15"/>
        <end position="65"/>
    </location>
</feature>
<feature type="transmembrane region" description="Helical" evidence="2">
    <location>
        <begin position="184"/>
        <end position="205"/>
    </location>
</feature>
<feature type="region of interest" description="Disordered" evidence="1">
    <location>
        <begin position="647"/>
        <end position="679"/>
    </location>
</feature>
<dbReference type="AlphaFoldDB" id="A0A7R9WYE0"/>
<accession>A0A7R9WYE0</accession>
<dbReference type="PANTHER" id="PTHR36840">
    <property type="entry name" value="BLL5714 PROTEIN"/>
    <property type="match status" value="1"/>
</dbReference>
<feature type="region of interest" description="Disordered" evidence="1">
    <location>
        <begin position="598"/>
        <end position="632"/>
    </location>
</feature>
<keyword evidence="2" id="KW-0812">Transmembrane</keyword>
<evidence type="ECO:0000256" key="2">
    <source>
        <dbReference type="SAM" id="Phobius"/>
    </source>
</evidence>
<dbReference type="Pfam" id="PF06772">
    <property type="entry name" value="LtrA"/>
    <property type="match status" value="2"/>
</dbReference>
<keyword evidence="2" id="KW-0472">Membrane</keyword>
<dbReference type="PANTHER" id="PTHR36840:SF1">
    <property type="entry name" value="BLL5714 PROTEIN"/>
    <property type="match status" value="1"/>
</dbReference>